<proteinExistence type="inferred from homology"/>
<dbReference type="PROSITE" id="PS00450">
    <property type="entry name" value="ACONITASE_1"/>
    <property type="match status" value="1"/>
</dbReference>
<dbReference type="InterPro" id="IPR015928">
    <property type="entry name" value="Aconitase/3IPM_dehydase_swvl"/>
</dbReference>
<dbReference type="Gene3D" id="6.10.190.10">
    <property type="match status" value="1"/>
</dbReference>
<evidence type="ECO:0000256" key="7">
    <source>
        <dbReference type="ARBA" id="ARBA00023014"/>
    </source>
</evidence>
<evidence type="ECO:0000256" key="1">
    <source>
        <dbReference type="ARBA" id="ARBA00001966"/>
    </source>
</evidence>
<comment type="pathway">
    <text evidence="2">Carbohydrate metabolism; tricarboxylic acid cycle; isocitrate from oxaloacetate: step 2/2.</text>
</comment>
<dbReference type="InterPro" id="IPR006249">
    <property type="entry name" value="Aconitase/IRP2"/>
</dbReference>
<dbReference type="PRINTS" id="PR00415">
    <property type="entry name" value="ACONITASE"/>
</dbReference>
<comment type="cofactor">
    <cofactor evidence="1">
        <name>[4Fe-4S] cluster</name>
        <dbReference type="ChEBI" id="CHEBI:49883"/>
    </cofactor>
</comment>
<dbReference type="SUPFAM" id="SSF52016">
    <property type="entry name" value="LeuD/IlvD-like"/>
    <property type="match status" value="1"/>
</dbReference>
<evidence type="ECO:0000256" key="8">
    <source>
        <dbReference type="ARBA" id="ARBA00023501"/>
    </source>
</evidence>
<dbReference type="InterPro" id="IPR001030">
    <property type="entry name" value="Acoase/IPM_deHydtase_lsu_aba"/>
</dbReference>
<evidence type="ECO:0000256" key="2">
    <source>
        <dbReference type="ARBA" id="ARBA00004717"/>
    </source>
</evidence>
<dbReference type="PROSITE" id="PS01244">
    <property type="entry name" value="ACONITASE_2"/>
    <property type="match status" value="1"/>
</dbReference>
<dbReference type="EC" id="4.2.1.3" evidence="9"/>
<dbReference type="NCBIfam" id="NF006757">
    <property type="entry name" value="PRK09277.1"/>
    <property type="match status" value="1"/>
</dbReference>
<comment type="catalytic activity">
    <reaction evidence="8 9">
        <text>citrate = D-threo-isocitrate</text>
        <dbReference type="Rhea" id="RHEA:10336"/>
        <dbReference type="ChEBI" id="CHEBI:15562"/>
        <dbReference type="ChEBI" id="CHEBI:16947"/>
        <dbReference type="EC" id="4.2.1.3"/>
    </reaction>
</comment>
<evidence type="ECO:0000256" key="4">
    <source>
        <dbReference type="ARBA" id="ARBA00011245"/>
    </source>
</evidence>
<dbReference type="InterPro" id="IPR044137">
    <property type="entry name" value="AcnA_IRP_Swivel"/>
</dbReference>
<accession>A0ABW4J7A4</accession>
<dbReference type="NCBIfam" id="NF009520">
    <property type="entry name" value="PRK12881.1"/>
    <property type="match status" value="1"/>
</dbReference>
<evidence type="ECO:0000256" key="5">
    <source>
        <dbReference type="ARBA" id="ARBA00022723"/>
    </source>
</evidence>
<evidence type="ECO:0000313" key="12">
    <source>
        <dbReference type="EMBL" id="MFD1672254.1"/>
    </source>
</evidence>
<dbReference type="GO" id="GO:0003994">
    <property type="term" value="F:aconitate hydratase activity"/>
    <property type="evidence" value="ECO:0007669"/>
    <property type="project" value="UniProtKB-EC"/>
</dbReference>
<dbReference type="NCBIfam" id="TIGR01341">
    <property type="entry name" value="aconitase_1"/>
    <property type="match status" value="1"/>
</dbReference>
<name>A0ABW4J7A4_9LACO</name>
<reference evidence="13" key="1">
    <citation type="journal article" date="2019" name="Int. J. Syst. Evol. Microbiol.">
        <title>The Global Catalogue of Microorganisms (GCM) 10K type strain sequencing project: providing services to taxonomists for standard genome sequencing and annotation.</title>
        <authorList>
            <consortium name="The Broad Institute Genomics Platform"/>
            <consortium name="The Broad Institute Genome Sequencing Center for Infectious Disease"/>
            <person name="Wu L."/>
            <person name="Ma J."/>
        </authorList>
    </citation>
    <scope>NUCLEOTIDE SEQUENCE [LARGE SCALE GENOMIC DNA]</scope>
    <source>
        <strain evidence="13">CCM 8896</strain>
    </source>
</reference>
<comment type="caution">
    <text evidence="12">The sequence shown here is derived from an EMBL/GenBank/DDBJ whole genome shotgun (WGS) entry which is preliminary data.</text>
</comment>
<comment type="similarity">
    <text evidence="3 9">Belongs to the aconitase/IPM isomerase family.</text>
</comment>
<keyword evidence="13" id="KW-1185">Reference proteome</keyword>
<dbReference type="Proteomes" id="UP001597267">
    <property type="component" value="Unassembled WGS sequence"/>
</dbReference>
<gene>
    <name evidence="12" type="primary">acnA</name>
    <name evidence="12" type="ORF">ACFQ5M_09110</name>
</gene>
<evidence type="ECO:0000256" key="3">
    <source>
        <dbReference type="ARBA" id="ARBA00007185"/>
    </source>
</evidence>
<dbReference type="SUPFAM" id="SSF53732">
    <property type="entry name" value="Aconitase iron-sulfur domain"/>
    <property type="match status" value="1"/>
</dbReference>
<dbReference type="PANTHER" id="PTHR11670">
    <property type="entry name" value="ACONITASE/IRON-RESPONSIVE ELEMENT FAMILY MEMBER"/>
    <property type="match status" value="1"/>
</dbReference>
<dbReference type="Pfam" id="PF00330">
    <property type="entry name" value="Aconitase"/>
    <property type="match status" value="1"/>
</dbReference>
<dbReference type="Gene3D" id="3.20.19.10">
    <property type="entry name" value="Aconitase, domain 4"/>
    <property type="match status" value="1"/>
</dbReference>
<dbReference type="InterPro" id="IPR018136">
    <property type="entry name" value="Aconitase_4Fe-4S_BS"/>
</dbReference>
<keyword evidence="5" id="KW-0479">Metal-binding</keyword>
<keyword evidence="9 12" id="KW-0456">Lyase</keyword>
<keyword evidence="6 9" id="KW-0408">Iron</keyword>
<organism evidence="12 13">
    <name type="scientific">Agrilactobacillus yilanensis</name>
    <dbReference type="NCBI Taxonomy" id="2485997"/>
    <lineage>
        <taxon>Bacteria</taxon>
        <taxon>Bacillati</taxon>
        <taxon>Bacillota</taxon>
        <taxon>Bacilli</taxon>
        <taxon>Lactobacillales</taxon>
        <taxon>Lactobacillaceae</taxon>
        <taxon>Agrilactobacillus</taxon>
    </lineage>
</organism>
<evidence type="ECO:0000259" key="11">
    <source>
        <dbReference type="Pfam" id="PF00694"/>
    </source>
</evidence>
<dbReference type="Pfam" id="PF00694">
    <property type="entry name" value="Aconitase_C"/>
    <property type="match status" value="1"/>
</dbReference>
<dbReference type="InterPro" id="IPR015931">
    <property type="entry name" value="Acnase/IPM_dHydase_lsu_aba_1/3"/>
</dbReference>
<dbReference type="CDD" id="cd01586">
    <property type="entry name" value="AcnA_IRP"/>
    <property type="match status" value="1"/>
</dbReference>
<protein>
    <recommendedName>
        <fullName evidence="9">Aconitate hydratase</fullName>
        <shortName evidence="9">Aconitase</shortName>
        <ecNumber evidence="9">4.2.1.3</ecNumber>
    </recommendedName>
</protein>
<comment type="function">
    <text evidence="9">Catalyzes the isomerization of citrate to isocitrate via cis-aconitate.</text>
</comment>
<keyword evidence="9" id="KW-0004">4Fe-4S</keyword>
<dbReference type="RefSeq" id="WP_125714880.1">
    <property type="nucleotide sequence ID" value="NZ_JBHTOP010000023.1"/>
</dbReference>
<evidence type="ECO:0000256" key="9">
    <source>
        <dbReference type="RuleBase" id="RU361275"/>
    </source>
</evidence>
<keyword evidence="7 9" id="KW-0411">Iron-sulfur</keyword>
<evidence type="ECO:0000259" key="10">
    <source>
        <dbReference type="Pfam" id="PF00330"/>
    </source>
</evidence>
<dbReference type="CDD" id="cd01580">
    <property type="entry name" value="AcnA_IRP_Swivel"/>
    <property type="match status" value="1"/>
</dbReference>
<sequence>MTESYLKHFTSQNKSYMYYDYPEWLQNQGQQLSQYPYTIRILMEALLRASDQKPELQQNLATLVDWDHNHDHDVAFKAQRVLLQDFTGVPALVDLAAMRDKVMALGGDGRQINPDVPVHLIIDHSVQVLASGTPDAFAENIKKEFKNNQERYQFLKWAQQAFENLTVIPPDNGIIHQINLEYLAKVALTETNEGTALVFPDTVVGTDSHTTMTNGLGVLGWGVGGIEAEASMLGEFSYFPIPEVVGVRLSGTLPTGATATDLALTVTHALRQINVVGKFVEFFGPGLKDLTVADRATIANMAPEYGATCGYFPIDQQTLDYLKLTGRPVDQIQLIDDYAHLNGLWYDTTQDAQRHYTTTLPIDLSQIKPSVAGPKRPQDLVPLTDLAAKFTAEKTTLTVKTANHTYDLENGAIGLAAITSCTNTSNPALMLTAGLVAKKAVAAGLKVPEYVKTSLAPGSKAVTDYLKQAGLMPYLDQLGFNLVGYGCTTCIGNSGSLKPEVVQALANSDFSMSGVLSGNRNFEGRVNPLIKDTYLASPPLVVAFALAGTLAIDLTREALGYGTNGQPVYLKDLWPTQTDIAEAIQQNIDSALFKRSYQDILAGNAHWDSLDVAATPTFNWDKTSTYIACPTFLENMTAAKPEMTQEFTALKVLAKFGDSITTDHISPAGFIGQQSPAGQYLMAHHVQPQDFNSYGSRRGNHEVMVRGTLANIRIKNQLTPDKEGGYTIYWPTKTQMSIYDAAKAYQKDQTSGLVILAGKDYGMGSSRDWAAKGVKLLGVKAVIAESFERIHRSNLVMMGVLPLQFKLGDNAEKLGLDGSETFDIQLDSAQQTAHVTATKNDGQVINFDTILRFDTPSDVKYYENDGILSMIIRQKTNL</sequence>
<dbReference type="EMBL" id="JBHTOP010000023">
    <property type="protein sequence ID" value="MFD1672254.1"/>
    <property type="molecule type" value="Genomic_DNA"/>
</dbReference>
<evidence type="ECO:0000256" key="6">
    <source>
        <dbReference type="ARBA" id="ARBA00023004"/>
    </source>
</evidence>
<dbReference type="InterPro" id="IPR036008">
    <property type="entry name" value="Aconitase_4Fe-4S_dom"/>
</dbReference>
<comment type="subunit">
    <text evidence="4">Monomer.</text>
</comment>
<dbReference type="InterPro" id="IPR000573">
    <property type="entry name" value="AconitaseA/IPMdHydase_ssu_swvl"/>
</dbReference>
<dbReference type="Gene3D" id="3.30.499.10">
    <property type="entry name" value="Aconitase, domain 3"/>
    <property type="match status" value="2"/>
</dbReference>
<feature type="domain" description="Aconitase A/isopropylmalate dehydratase small subunit swivel" evidence="11">
    <location>
        <begin position="679"/>
        <end position="806"/>
    </location>
</feature>
<evidence type="ECO:0000313" key="13">
    <source>
        <dbReference type="Proteomes" id="UP001597267"/>
    </source>
</evidence>
<feature type="domain" description="Aconitase/3-isopropylmalate dehydratase large subunit alpha/beta/alpha" evidence="10">
    <location>
        <begin position="70"/>
        <end position="548"/>
    </location>
</feature>